<dbReference type="Gene3D" id="3.40.190.10">
    <property type="entry name" value="Periplasmic binding protein-like II"/>
    <property type="match status" value="1"/>
</dbReference>
<evidence type="ECO:0000259" key="5">
    <source>
        <dbReference type="Pfam" id="PF00496"/>
    </source>
</evidence>
<dbReference type="Pfam" id="PF00496">
    <property type="entry name" value="SBP_bac_5"/>
    <property type="match status" value="1"/>
</dbReference>
<dbReference type="Gene3D" id="3.10.105.10">
    <property type="entry name" value="Dipeptide-binding Protein, Domain 3"/>
    <property type="match status" value="1"/>
</dbReference>
<keyword evidence="3 4" id="KW-0732">Signal</keyword>
<dbReference type="InterPro" id="IPR030678">
    <property type="entry name" value="Peptide/Ni-bd"/>
</dbReference>
<proteinExistence type="inferred from homology"/>
<evidence type="ECO:0000313" key="7">
    <source>
        <dbReference type="Proteomes" id="UP001359781"/>
    </source>
</evidence>
<evidence type="ECO:0000256" key="3">
    <source>
        <dbReference type="ARBA" id="ARBA00022729"/>
    </source>
</evidence>
<dbReference type="InterPro" id="IPR023920">
    <property type="entry name" value="ABC_transptr_sub-bd_KPN01854"/>
</dbReference>
<evidence type="ECO:0000256" key="4">
    <source>
        <dbReference type="SAM" id="SignalP"/>
    </source>
</evidence>
<evidence type="ECO:0000313" key="6">
    <source>
        <dbReference type="EMBL" id="MEJ4100631.1"/>
    </source>
</evidence>
<protein>
    <submittedName>
        <fullName evidence="6">TIGR04028 family ABC transporter substrate-binding protein</fullName>
    </submittedName>
</protein>
<dbReference type="InterPro" id="IPR000914">
    <property type="entry name" value="SBP_5_dom"/>
</dbReference>
<feature type="chain" id="PRO_5046473659" evidence="4">
    <location>
        <begin position="26"/>
        <end position="553"/>
    </location>
</feature>
<dbReference type="SUPFAM" id="SSF53850">
    <property type="entry name" value="Periplasmic binding protein-like II"/>
    <property type="match status" value="1"/>
</dbReference>
<dbReference type="EMBL" id="JBAHVJ010000010">
    <property type="protein sequence ID" value="MEJ4100631.1"/>
    <property type="molecule type" value="Genomic_DNA"/>
</dbReference>
<dbReference type="PIRSF" id="PIRSF002741">
    <property type="entry name" value="MppA"/>
    <property type="match status" value="1"/>
</dbReference>
<dbReference type="InterPro" id="IPR039424">
    <property type="entry name" value="SBP_5"/>
</dbReference>
<dbReference type="PANTHER" id="PTHR30290:SF9">
    <property type="entry name" value="OLIGOPEPTIDE-BINDING PROTEIN APPA"/>
    <property type="match status" value="1"/>
</dbReference>
<keyword evidence="7" id="KW-1185">Reference proteome</keyword>
<comment type="similarity">
    <text evidence="1">Belongs to the bacterial solute-binding protein 5 family.</text>
</comment>
<name>A0ABU8P098_9CORY</name>
<sequence length="553" mass="60670">MKRMLRTAGALTTALAVALSACSPAPTDGGAQSGLVYAEAGMFNSLYPPLAGYYPNGGVLNNIADRLLWQDPQTLELHPWVAAELPEVNEDATEFLYRLRPGITYSDGSALNAPNVVKNYRLYAHGDPARKLTPSEQLGGLESVEAVDDLTVRFRFAAPAPDFPQATSALNQALLSDATLDLDSSGFAPGNATAVSGSGPFYIEDEELGTDLELRSRRDYRWAPPARADHQGPAELDRLQITLAAEDSVRTGALTSGQADVIRQVEAPDEQHLAARGLRVYSAPTNGVNNAFHFHFRHPLLEDVRVRRALIHGIDRDLIIATLFSDSYPQAASPLARTAQGFRDESEHYRFDPERSRRLLDEAGWVPGPDGIRVRDGRRLSLTFNEAVPQPRSKQMVTKVQEMLREIGVEVHIHPGDRAAQQAAMQRQDVVQVRHSMVGRASLDVLPNWVDGQGRNSLLNRAEDGSLGDPELQQRVEEFFSLSDPGARARAVGDLQDYLSERAYMLPIFEEPQVYGVSPRVEGMSTEAIGRPSFYAVSVRAEDSGAPKNAEER</sequence>
<comment type="caution">
    <text evidence="6">The sequence shown here is derived from an EMBL/GenBank/DDBJ whole genome shotgun (WGS) entry which is preliminary data.</text>
</comment>
<accession>A0ABU8P098</accession>
<dbReference type="PROSITE" id="PS51257">
    <property type="entry name" value="PROKAR_LIPOPROTEIN"/>
    <property type="match status" value="1"/>
</dbReference>
<dbReference type="CDD" id="cd08492">
    <property type="entry name" value="PBP2_NikA_DppA_OppA_like_15"/>
    <property type="match status" value="1"/>
</dbReference>
<dbReference type="PANTHER" id="PTHR30290">
    <property type="entry name" value="PERIPLASMIC BINDING COMPONENT OF ABC TRANSPORTER"/>
    <property type="match status" value="1"/>
</dbReference>
<keyword evidence="2" id="KW-0813">Transport</keyword>
<feature type="signal peptide" evidence="4">
    <location>
        <begin position="1"/>
        <end position="25"/>
    </location>
</feature>
<organism evidence="6 7">
    <name type="scientific">Corynebacterium mastitidis</name>
    <dbReference type="NCBI Taxonomy" id="161890"/>
    <lineage>
        <taxon>Bacteria</taxon>
        <taxon>Bacillati</taxon>
        <taxon>Actinomycetota</taxon>
        <taxon>Actinomycetes</taxon>
        <taxon>Mycobacteriales</taxon>
        <taxon>Corynebacteriaceae</taxon>
        <taxon>Corynebacterium</taxon>
    </lineage>
</organism>
<feature type="domain" description="Solute-binding protein family 5" evidence="5">
    <location>
        <begin position="76"/>
        <end position="431"/>
    </location>
</feature>
<reference evidence="6 7" key="1">
    <citation type="submission" date="2024-02" db="EMBL/GenBank/DDBJ databases">
        <title>Whole genome sequencing and characterization of Corynebacterium isolated from the ocular surface of dry eye disease sufferers.</title>
        <authorList>
            <person name="Naqvi M."/>
        </authorList>
    </citation>
    <scope>NUCLEOTIDE SEQUENCE [LARGE SCALE GENOMIC DNA]</scope>
    <source>
        <strain evidence="6 7">PCRF</strain>
    </source>
</reference>
<evidence type="ECO:0000256" key="1">
    <source>
        <dbReference type="ARBA" id="ARBA00005695"/>
    </source>
</evidence>
<dbReference type="Proteomes" id="UP001359781">
    <property type="component" value="Unassembled WGS sequence"/>
</dbReference>
<gene>
    <name evidence="6" type="ORF">V5S96_09730</name>
</gene>
<evidence type="ECO:0000256" key="2">
    <source>
        <dbReference type="ARBA" id="ARBA00022448"/>
    </source>
</evidence>
<dbReference type="NCBIfam" id="TIGR04028">
    <property type="entry name" value="SBP_KPN_01854"/>
    <property type="match status" value="1"/>
</dbReference>